<dbReference type="InterPro" id="IPR000719">
    <property type="entry name" value="Prot_kinase_dom"/>
</dbReference>
<evidence type="ECO:0000256" key="9">
    <source>
        <dbReference type="ARBA" id="ARBA00047899"/>
    </source>
</evidence>
<dbReference type="GO" id="GO:0004674">
    <property type="term" value="F:protein serine/threonine kinase activity"/>
    <property type="evidence" value="ECO:0007669"/>
    <property type="project" value="UniProtKB-KW"/>
</dbReference>
<keyword evidence="15" id="KW-1185">Reference proteome</keyword>
<dbReference type="PANTHER" id="PTHR22984:SF11">
    <property type="entry name" value="AURORA KINASE-RELATED"/>
    <property type="match status" value="1"/>
</dbReference>
<organism evidence="14 15">
    <name type="scientific">Dicentrarchus labrax</name>
    <name type="common">European seabass</name>
    <name type="synonym">Morone labrax</name>
    <dbReference type="NCBI Taxonomy" id="13489"/>
    <lineage>
        <taxon>Eukaryota</taxon>
        <taxon>Metazoa</taxon>
        <taxon>Chordata</taxon>
        <taxon>Craniata</taxon>
        <taxon>Vertebrata</taxon>
        <taxon>Euteleostomi</taxon>
        <taxon>Actinopterygii</taxon>
        <taxon>Neopterygii</taxon>
        <taxon>Teleostei</taxon>
        <taxon>Neoteleostei</taxon>
        <taxon>Acanthomorphata</taxon>
        <taxon>Eupercaria</taxon>
        <taxon>Moronidae</taxon>
        <taxon>Dicentrarchus</taxon>
    </lineage>
</organism>
<keyword evidence="8 12" id="KW-0067">ATP-binding</keyword>
<evidence type="ECO:0000256" key="6">
    <source>
        <dbReference type="ARBA" id="ARBA00022741"/>
    </source>
</evidence>
<feature type="domain" description="Protein kinase" evidence="13">
    <location>
        <begin position="4"/>
        <end position="255"/>
    </location>
</feature>
<evidence type="ECO:0000313" key="15">
    <source>
        <dbReference type="Proteomes" id="UP000694389"/>
    </source>
</evidence>
<feature type="binding site" evidence="12">
    <location>
        <position position="90"/>
    </location>
    <ligand>
        <name>ATP</name>
        <dbReference type="ChEBI" id="CHEBI:30616"/>
    </ligand>
</feature>
<evidence type="ECO:0000256" key="12">
    <source>
        <dbReference type="PIRSR" id="PIRSR037993-2"/>
    </source>
</evidence>
<keyword evidence="3" id="KW-0723">Serine/threonine-protein kinase</keyword>
<dbReference type="GO" id="GO:0005524">
    <property type="term" value="F:ATP binding"/>
    <property type="evidence" value="ECO:0007669"/>
    <property type="project" value="UniProtKB-KW"/>
</dbReference>
<evidence type="ECO:0000256" key="2">
    <source>
        <dbReference type="ARBA" id="ARBA00012513"/>
    </source>
</evidence>
<evidence type="ECO:0000259" key="13">
    <source>
        <dbReference type="PROSITE" id="PS50011"/>
    </source>
</evidence>
<accession>A0A8C4D8N1</accession>
<dbReference type="SUPFAM" id="SSF56112">
    <property type="entry name" value="Protein kinase-like (PK-like)"/>
    <property type="match status" value="1"/>
</dbReference>
<dbReference type="Gene3D" id="3.30.200.20">
    <property type="entry name" value="Phosphorylase Kinase, domain 1"/>
    <property type="match status" value="1"/>
</dbReference>
<feature type="binding site" evidence="12">
    <location>
        <position position="83"/>
    </location>
    <ligand>
        <name>ATP</name>
        <dbReference type="ChEBI" id="CHEBI:30616"/>
    </ligand>
</feature>
<evidence type="ECO:0000256" key="10">
    <source>
        <dbReference type="ARBA" id="ARBA00048679"/>
    </source>
</evidence>
<keyword evidence="6" id="KW-0547">Nucleotide-binding</keyword>
<comment type="catalytic activity">
    <reaction evidence="9">
        <text>L-threonyl-[protein] + ATP = O-phospho-L-threonyl-[protein] + ADP + H(+)</text>
        <dbReference type="Rhea" id="RHEA:46608"/>
        <dbReference type="Rhea" id="RHEA-COMP:11060"/>
        <dbReference type="Rhea" id="RHEA-COMP:11605"/>
        <dbReference type="ChEBI" id="CHEBI:15378"/>
        <dbReference type="ChEBI" id="CHEBI:30013"/>
        <dbReference type="ChEBI" id="CHEBI:30616"/>
        <dbReference type="ChEBI" id="CHEBI:61977"/>
        <dbReference type="ChEBI" id="CHEBI:456216"/>
        <dbReference type="EC" id="2.7.11.1"/>
    </reaction>
</comment>
<proteinExistence type="inferred from homology"/>
<dbReference type="PROSITE" id="PS50011">
    <property type="entry name" value="PROTEIN_KINASE_DOM"/>
    <property type="match status" value="1"/>
</dbReference>
<sequence length="261" mass="29423">QIQYTEGVMLGEGGFGSVYAGYRKDDNLPDMTLLRWKKMGNGILIPMEVALLLKLRPAAAETSAAVTLLDWYDLDDELILVLERPDPCMDLVDYMNSRGSALPEQEAKIIVKQLVDALIEIHSRGVFHRDIKMDNILIEIGNDVPRVRLIDFGCGTYLSEGIYIKEQGTYIYGSPEWFLNGLYRAGPTTVWQLGVVLYGILHRALPFQNSTEIIYENPPIRDGLSLDCQGFLLSCLVKSSTARPTLNTLKHHPWLIKRKVL</sequence>
<dbReference type="InterPro" id="IPR008271">
    <property type="entry name" value="Ser/Thr_kinase_AS"/>
</dbReference>
<keyword evidence="4" id="KW-0597">Phosphoprotein</keyword>
<keyword evidence="5" id="KW-0808">Transferase</keyword>
<dbReference type="AlphaFoldDB" id="A0A8C4D8N1"/>
<evidence type="ECO:0000256" key="5">
    <source>
        <dbReference type="ARBA" id="ARBA00022679"/>
    </source>
</evidence>
<dbReference type="GO" id="GO:0005737">
    <property type="term" value="C:cytoplasm"/>
    <property type="evidence" value="ECO:0007669"/>
    <property type="project" value="TreeGrafter"/>
</dbReference>
<name>A0A8C4D8N1_DICLA</name>
<dbReference type="InterPro" id="IPR011009">
    <property type="entry name" value="Kinase-like_dom_sf"/>
</dbReference>
<dbReference type="PIRSF" id="PIRSF037993">
    <property type="entry name" value="STPK_Pim-1"/>
    <property type="match status" value="1"/>
</dbReference>
<dbReference type="EC" id="2.7.11.1" evidence="2"/>
<dbReference type="PROSITE" id="PS00108">
    <property type="entry name" value="PROTEIN_KINASE_ST"/>
    <property type="match status" value="1"/>
</dbReference>
<dbReference type="InterPro" id="IPR017348">
    <property type="entry name" value="PIM1/2/3"/>
</dbReference>
<dbReference type="Proteomes" id="UP000694389">
    <property type="component" value="Unassembled WGS sequence"/>
</dbReference>
<evidence type="ECO:0000256" key="3">
    <source>
        <dbReference type="ARBA" id="ARBA00022527"/>
    </source>
</evidence>
<evidence type="ECO:0000256" key="1">
    <source>
        <dbReference type="ARBA" id="ARBA00005505"/>
    </source>
</evidence>
<evidence type="ECO:0000256" key="4">
    <source>
        <dbReference type="ARBA" id="ARBA00022553"/>
    </source>
</evidence>
<dbReference type="GO" id="GO:0007346">
    <property type="term" value="P:regulation of mitotic cell cycle"/>
    <property type="evidence" value="ECO:0007669"/>
    <property type="project" value="TreeGrafter"/>
</dbReference>
<dbReference type="PANTHER" id="PTHR22984">
    <property type="entry name" value="SERINE/THREONINE-PROTEIN KINASE PIM"/>
    <property type="match status" value="1"/>
</dbReference>
<comment type="similarity">
    <text evidence="1">Belongs to the protein kinase superfamily. CAMK Ser/Thr protein kinase family. PIM subfamily.</text>
</comment>
<evidence type="ECO:0000256" key="11">
    <source>
        <dbReference type="PIRSR" id="PIRSR037993-1"/>
    </source>
</evidence>
<protein>
    <recommendedName>
        <fullName evidence="2">non-specific serine/threonine protein kinase</fullName>
        <ecNumber evidence="2">2.7.11.1</ecNumber>
    </recommendedName>
</protein>
<comment type="catalytic activity">
    <reaction evidence="10">
        <text>L-seryl-[protein] + ATP = O-phospho-L-seryl-[protein] + ADP + H(+)</text>
        <dbReference type="Rhea" id="RHEA:17989"/>
        <dbReference type="Rhea" id="RHEA-COMP:9863"/>
        <dbReference type="Rhea" id="RHEA-COMP:11604"/>
        <dbReference type="ChEBI" id="CHEBI:15378"/>
        <dbReference type="ChEBI" id="CHEBI:29999"/>
        <dbReference type="ChEBI" id="CHEBI:30616"/>
        <dbReference type="ChEBI" id="CHEBI:83421"/>
        <dbReference type="ChEBI" id="CHEBI:456216"/>
        <dbReference type="EC" id="2.7.11.1"/>
    </reaction>
</comment>
<keyword evidence="7" id="KW-0418">Kinase</keyword>
<feature type="binding site" evidence="12">
    <location>
        <begin position="10"/>
        <end position="18"/>
    </location>
    <ligand>
        <name>ATP</name>
        <dbReference type="ChEBI" id="CHEBI:30616"/>
    </ligand>
</feature>
<evidence type="ECO:0000256" key="7">
    <source>
        <dbReference type="ARBA" id="ARBA00022777"/>
    </source>
</evidence>
<evidence type="ECO:0000313" key="14">
    <source>
        <dbReference type="Ensembl" id="ENSDLAP00005000112.1"/>
    </source>
</evidence>
<dbReference type="GO" id="GO:0043066">
    <property type="term" value="P:negative regulation of apoptotic process"/>
    <property type="evidence" value="ECO:0007669"/>
    <property type="project" value="InterPro"/>
</dbReference>
<feature type="active site" description="Proton acceptor" evidence="11">
    <location>
        <position position="130"/>
    </location>
</feature>
<dbReference type="SMART" id="SM00220">
    <property type="entry name" value="S_TKc"/>
    <property type="match status" value="1"/>
</dbReference>
<dbReference type="Gene3D" id="1.10.510.10">
    <property type="entry name" value="Transferase(Phosphotransferase) domain 1"/>
    <property type="match status" value="1"/>
</dbReference>
<reference evidence="14" key="2">
    <citation type="submission" date="2025-09" db="UniProtKB">
        <authorList>
            <consortium name="Ensembl"/>
        </authorList>
    </citation>
    <scope>IDENTIFICATION</scope>
</reference>
<evidence type="ECO:0000256" key="8">
    <source>
        <dbReference type="ARBA" id="ARBA00022840"/>
    </source>
</evidence>
<reference evidence="14" key="1">
    <citation type="submission" date="2025-08" db="UniProtKB">
        <authorList>
            <consortium name="Ensembl"/>
        </authorList>
    </citation>
    <scope>IDENTIFICATION</scope>
</reference>
<dbReference type="Ensembl" id="ENSDLAT00005000118.2">
    <property type="protein sequence ID" value="ENSDLAP00005000112.1"/>
    <property type="gene ID" value="ENSDLAG00005000050.2"/>
</dbReference>
<dbReference type="GeneTree" id="ENSGT00940000163427"/>
<dbReference type="Pfam" id="PF00069">
    <property type="entry name" value="Pkinase"/>
    <property type="match status" value="1"/>
</dbReference>
<dbReference type="InterPro" id="IPR051138">
    <property type="entry name" value="PIM_Ser/Thr_kinase"/>
</dbReference>